<dbReference type="EMBL" id="NSLI01000003">
    <property type="protein sequence ID" value="PAX08117.1"/>
    <property type="molecule type" value="Genomic_DNA"/>
</dbReference>
<proteinExistence type="inferred from homology"/>
<dbReference type="NCBIfam" id="TIGR02432">
    <property type="entry name" value="lysidine_TilS_N"/>
    <property type="match status" value="1"/>
</dbReference>
<comment type="caution">
    <text evidence="8">The sequence shown here is derived from an EMBL/GenBank/DDBJ whole genome shotgun (WGS) entry which is preliminary data.</text>
</comment>
<dbReference type="InterPro" id="IPR011063">
    <property type="entry name" value="TilS/TtcA_N"/>
</dbReference>
<name>A0A2A2SFT7_9SPHN</name>
<dbReference type="OrthoDB" id="9807403at2"/>
<comment type="domain">
    <text evidence="6">The N-terminal region contains the highly conserved SGGXDS motif, predicted to be a P-loop motif involved in ATP binding.</text>
</comment>
<evidence type="ECO:0000256" key="5">
    <source>
        <dbReference type="ARBA" id="ARBA00048539"/>
    </source>
</evidence>
<keyword evidence="2 6" id="KW-0819">tRNA processing</keyword>
<keyword evidence="4 6" id="KW-0067">ATP-binding</keyword>
<dbReference type="Gene3D" id="3.40.50.620">
    <property type="entry name" value="HUPs"/>
    <property type="match status" value="1"/>
</dbReference>
<dbReference type="AlphaFoldDB" id="A0A2A2SFT7"/>
<accession>A0A2A2SFT7</accession>
<protein>
    <recommendedName>
        <fullName evidence="6">tRNA(Ile)-lysidine synthase</fullName>
        <ecNumber evidence="6">6.3.4.19</ecNumber>
    </recommendedName>
    <alternativeName>
        <fullName evidence="6">tRNA(Ile)-2-lysyl-cytidine synthase</fullName>
    </alternativeName>
    <alternativeName>
        <fullName evidence="6">tRNA(Ile)-lysidine synthetase</fullName>
    </alternativeName>
</protein>
<dbReference type="GO" id="GO:0005737">
    <property type="term" value="C:cytoplasm"/>
    <property type="evidence" value="ECO:0007669"/>
    <property type="project" value="UniProtKB-SubCell"/>
</dbReference>
<evidence type="ECO:0000256" key="4">
    <source>
        <dbReference type="ARBA" id="ARBA00022840"/>
    </source>
</evidence>
<evidence type="ECO:0000313" key="8">
    <source>
        <dbReference type="EMBL" id="PAX08117.1"/>
    </source>
</evidence>
<reference evidence="9" key="1">
    <citation type="submission" date="2017-09" db="EMBL/GenBank/DDBJ databases">
        <authorList>
            <person name="Feng G."/>
            <person name="Zhu H."/>
        </authorList>
    </citation>
    <scope>NUCLEOTIDE SEQUENCE [LARGE SCALE GENOMIC DNA]</scope>
    <source>
        <strain evidence="9">1PNM-20</strain>
    </source>
</reference>
<dbReference type="EC" id="6.3.4.19" evidence="6"/>
<keyword evidence="9" id="KW-1185">Reference proteome</keyword>
<evidence type="ECO:0000256" key="3">
    <source>
        <dbReference type="ARBA" id="ARBA00022741"/>
    </source>
</evidence>
<dbReference type="RefSeq" id="WP_095998359.1">
    <property type="nucleotide sequence ID" value="NZ_NSLI01000003.1"/>
</dbReference>
<comment type="subcellular location">
    <subcellularLocation>
        <location evidence="6">Cytoplasm</location>
    </subcellularLocation>
</comment>
<dbReference type="PANTHER" id="PTHR43033:SF1">
    <property type="entry name" value="TRNA(ILE)-LYSIDINE SYNTHASE-RELATED"/>
    <property type="match status" value="1"/>
</dbReference>
<evidence type="ECO:0000256" key="2">
    <source>
        <dbReference type="ARBA" id="ARBA00022694"/>
    </source>
</evidence>
<dbReference type="InterPro" id="IPR012094">
    <property type="entry name" value="tRNA_Ile_lys_synt"/>
</dbReference>
<feature type="binding site" evidence="6">
    <location>
        <begin position="30"/>
        <end position="35"/>
    </location>
    <ligand>
        <name>ATP</name>
        <dbReference type="ChEBI" id="CHEBI:30616"/>
    </ligand>
</feature>
<evidence type="ECO:0000313" key="9">
    <source>
        <dbReference type="Proteomes" id="UP000218151"/>
    </source>
</evidence>
<organism evidence="8 9">
    <name type="scientific">Sphingomonas lenta</name>
    <dbReference type="NCBI Taxonomy" id="1141887"/>
    <lineage>
        <taxon>Bacteria</taxon>
        <taxon>Pseudomonadati</taxon>
        <taxon>Pseudomonadota</taxon>
        <taxon>Alphaproteobacteria</taxon>
        <taxon>Sphingomonadales</taxon>
        <taxon>Sphingomonadaceae</taxon>
        <taxon>Sphingomonas</taxon>
    </lineage>
</organism>
<comment type="catalytic activity">
    <reaction evidence="5 6">
        <text>cytidine(34) in tRNA(Ile2) + L-lysine + ATP = lysidine(34) in tRNA(Ile2) + AMP + diphosphate + H(+)</text>
        <dbReference type="Rhea" id="RHEA:43744"/>
        <dbReference type="Rhea" id="RHEA-COMP:10625"/>
        <dbReference type="Rhea" id="RHEA-COMP:10670"/>
        <dbReference type="ChEBI" id="CHEBI:15378"/>
        <dbReference type="ChEBI" id="CHEBI:30616"/>
        <dbReference type="ChEBI" id="CHEBI:32551"/>
        <dbReference type="ChEBI" id="CHEBI:33019"/>
        <dbReference type="ChEBI" id="CHEBI:82748"/>
        <dbReference type="ChEBI" id="CHEBI:83665"/>
        <dbReference type="ChEBI" id="CHEBI:456215"/>
        <dbReference type="EC" id="6.3.4.19"/>
    </reaction>
</comment>
<keyword evidence="3 6" id="KW-0547">Nucleotide-binding</keyword>
<evidence type="ECO:0000256" key="1">
    <source>
        <dbReference type="ARBA" id="ARBA00022598"/>
    </source>
</evidence>
<dbReference type="Proteomes" id="UP000218151">
    <property type="component" value="Unassembled WGS sequence"/>
</dbReference>
<sequence length="323" mass="34660">MTDPDAARFLSDLTRALGRAPAGVIGLAVSGGPDSMAMLALAHEALDGRVAAATVNHGLRPEADEEAALVAARCAELGVPHATLRPEEPITGGSVQAQARERRYTLLGRWAAAQGAEAVATAHHADDQAETFLMRAARGSGLSGLAGVRARAVIAGVTVVRPLLDWRRAELRAIARRREMPFVDDPSNQDLRYDRARARKLLDEHEWLGPANIARSAAYLAEADGDLRATVDWLWAARATVTGDDVRVDAAELPREVRRRLARRAVAVVREAAGIAEPEFTDATNVEALLDGLEGGKRVTQSGVLASVRDGRWRLRPAPPRKS</sequence>
<evidence type="ECO:0000256" key="6">
    <source>
        <dbReference type="HAMAP-Rule" id="MF_01161"/>
    </source>
</evidence>
<dbReference type="GO" id="GO:0005524">
    <property type="term" value="F:ATP binding"/>
    <property type="evidence" value="ECO:0007669"/>
    <property type="project" value="UniProtKB-UniRule"/>
</dbReference>
<dbReference type="GO" id="GO:0006400">
    <property type="term" value="P:tRNA modification"/>
    <property type="evidence" value="ECO:0007669"/>
    <property type="project" value="UniProtKB-UniRule"/>
</dbReference>
<evidence type="ECO:0000259" key="7">
    <source>
        <dbReference type="Pfam" id="PF01171"/>
    </source>
</evidence>
<comment type="similarity">
    <text evidence="6">Belongs to the tRNA(Ile)-lysidine synthase family.</text>
</comment>
<dbReference type="InterPro" id="IPR014729">
    <property type="entry name" value="Rossmann-like_a/b/a_fold"/>
</dbReference>
<dbReference type="InterPro" id="IPR012795">
    <property type="entry name" value="tRNA_Ile_lys_synt_N"/>
</dbReference>
<dbReference type="HAMAP" id="MF_01161">
    <property type="entry name" value="tRNA_Ile_lys_synt"/>
    <property type="match status" value="1"/>
</dbReference>
<dbReference type="CDD" id="cd01992">
    <property type="entry name" value="TilS_N"/>
    <property type="match status" value="1"/>
</dbReference>
<dbReference type="Pfam" id="PF01171">
    <property type="entry name" value="ATP_bind_3"/>
    <property type="match status" value="1"/>
</dbReference>
<feature type="domain" description="tRNA(Ile)-lysidine/2-thiocytidine synthase N-terminal" evidence="7">
    <location>
        <begin position="26"/>
        <end position="200"/>
    </location>
</feature>
<keyword evidence="6" id="KW-0963">Cytoplasm</keyword>
<dbReference type="GO" id="GO:0032267">
    <property type="term" value="F:tRNA(Ile)-lysidine synthase activity"/>
    <property type="evidence" value="ECO:0007669"/>
    <property type="project" value="UniProtKB-EC"/>
</dbReference>
<comment type="function">
    <text evidence="6">Ligates lysine onto the cytidine present at position 34 of the AUA codon-specific tRNA(Ile) that contains the anticodon CAU, in an ATP-dependent manner. Cytidine is converted to lysidine, thus changing the amino acid specificity of the tRNA from methionine to isoleucine.</text>
</comment>
<gene>
    <name evidence="6 8" type="primary">tilS</name>
    <name evidence="8" type="ORF">CKY28_11060</name>
</gene>
<dbReference type="PANTHER" id="PTHR43033">
    <property type="entry name" value="TRNA(ILE)-LYSIDINE SYNTHASE-RELATED"/>
    <property type="match status" value="1"/>
</dbReference>
<keyword evidence="1 6" id="KW-0436">Ligase</keyword>
<dbReference type="SUPFAM" id="SSF52402">
    <property type="entry name" value="Adenine nucleotide alpha hydrolases-like"/>
    <property type="match status" value="1"/>
</dbReference>